<dbReference type="Gene3D" id="1.25.40.10">
    <property type="entry name" value="Tetratricopeptide repeat domain"/>
    <property type="match status" value="2"/>
</dbReference>
<dbReference type="PANTHER" id="PTHR13471:SF0">
    <property type="entry name" value="NUCLEAR EXOSOME REGULATOR NRDE2"/>
    <property type="match status" value="1"/>
</dbReference>
<feature type="compositionally biased region" description="Polar residues" evidence="4">
    <location>
        <begin position="121"/>
        <end position="149"/>
    </location>
</feature>
<sequence length="1287" mass="146970">MAEEDQPPGTTSLFPVFVHHQPPQALPSDPNNSAAAPEWLHSTSFNTDLSVINDAVSKYDLPNVEEEEDEDKVEELNANKRPPQYEMVPSSPSDASASSDEEHRKKRKKKKKRRNEESGGSRPSYNYAATISSSSRKPGTQKWASSSTSNEKDYYFDSRGDRDNLAFGCIYRMDVARYKIYNSKKISDHNYFRWSKGVGHLEGDSDIDALDTRLRSGGRYWSAKYAAIERHKNLKRVRVLAPSKPLSSLVSDYIPLIDECSASGPVSSEKVVEESWEGEVLRKTKEFNKMTRERPQDESIWLAFAEFQDKVASMQPHKGARLQILEKKISILEKATEINPVSEDLLLSLMNAYQTRDSTDVLIRRWEKILTSNSGSYKLWREFLRVVQGEFSRFKVSEMRKMYANAIQALAGACIKQHRQAHPSGNATPVDPAVVQLEIGLVDIFLGLCRLEWQAGYQELATALFQAEMEYSLFCPLVTSEQSKRRLFEHFWSSNGARIGEDGALGWSTWLEKEEEQRQRLISEEASSIVEEGGWTGWFEPLSKTEETEMAENTTEKDVVVEELDDGSDTKDVEQKDDIESLLKALGIDAAAEGDIKIKDTETWTKWSKAEMARDFDRWMPLRANTGLPSFIFYSVELMALTLTALGDLGKVFQKADRVSHDDATADAEDDEQLLSIILYEDVSDYLFSLSSEEARLSLVSQFVDFYEGRIAQWTCTNSSNWVEKTLSLDSLPYSLVEDLRKVHDVLTKKLANPLSISLERLLNSSDDSNMRSNMMRFLRNAILLCLKAFPQNYILEGAALVAEELSNTRMNSASCSVTPCRALAKTLLKNNRQDVLLCGVYAQREAFFGNIDHSRKVFDMALSSVEGLPLDVKPNVSLLYFWYAEVELANNSSENSESSLRAMHILSCFGSGAKYSPFKGQPSSLQKLRARQGFKDRMKMLSSTWARGIIDDSSAALICSAALFEELTYGWPSALEILENSFTMVLPGVVLENFNERGRKDNDVLKCLLPERDLFTLNVKLRSHIRRCWHGTKIVHTALKNGCIVEIYLRWILLTLRVFMPVLKANMLMVVHIEFHDSTLSQRRRHSRQLEFLFNYYVRMLYKNRTELKISKIWEAIGKGLQIYPFNPQLHKALVEISYLYTSPNKLRWTFDDYCQKKPSVITLLYALSFELSTGGSQHRIRGLFERALEDDKLHNSVILWRCFIEFERSVACNISAAKRVFFRAIHACPWLHAARSKKLWLDGFLKLDSILTVKELSDLQEVMRDKELNLRTDIYEILLQDEMDT</sequence>
<dbReference type="Proteomes" id="UP001318860">
    <property type="component" value="Unassembled WGS sequence"/>
</dbReference>
<dbReference type="InterPro" id="IPR013633">
    <property type="entry name" value="NRDE-2"/>
</dbReference>
<keyword evidence="6" id="KW-1185">Reference proteome</keyword>
<dbReference type="InterPro" id="IPR011990">
    <property type="entry name" value="TPR-like_helical_dom_sf"/>
</dbReference>
<comment type="similarity">
    <text evidence="2">Belongs to the NRDE2 family.</text>
</comment>
<proteinExistence type="inferred from homology"/>
<dbReference type="InterPro" id="IPR003107">
    <property type="entry name" value="HAT"/>
</dbReference>
<feature type="compositionally biased region" description="Basic residues" evidence="4">
    <location>
        <begin position="104"/>
        <end position="113"/>
    </location>
</feature>
<keyword evidence="3" id="KW-0539">Nucleus</keyword>
<comment type="caution">
    <text evidence="5">The sequence shown here is derived from an EMBL/GenBank/DDBJ whole genome shotgun (WGS) entry which is preliminary data.</text>
</comment>
<feature type="compositionally biased region" description="Low complexity" evidence="4">
    <location>
        <begin position="89"/>
        <end position="98"/>
    </location>
</feature>
<evidence type="ECO:0000256" key="4">
    <source>
        <dbReference type="SAM" id="MobiDB-lite"/>
    </source>
</evidence>
<evidence type="ECO:0000256" key="2">
    <source>
        <dbReference type="ARBA" id="ARBA00009265"/>
    </source>
</evidence>
<dbReference type="SMART" id="SM00386">
    <property type="entry name" value="HAT"/>
    <property type="match status" value="3"/>
</dbReference>
<evidence type="ECO:0000313" key="5">
    <source>
        <dbReference type="EMBL" id="KAK6148238.1"/>
    </source>
</evidence>
<feature type="compositionally biased region" description="Acidic residues" evidence="4">
    <location>
        <begin position="63"/>
        <end position="73"/>
    </location>
</feature>
<feature type="region of interest" description="Disordered" evidence="4">
    <location>
        <begin position="1"/>
        <end position="39"/>
    </location>
</feature>
<protein>
    <recommendedName>
        <fullName evidence="7">Protein NRDE2 homolog</fullName>
    </recommendedName>
</protein>
<dbReference type="Pfam" id="PF08424">
    <property type="entry name" value="NRDE-2"/>
    <property type="match status" value="1"/>
</dbReference>
<name>A0ABR0WKZ5_REHGL</name>
<dbReference type="EMBL" id="JABTTQ020000010">
    <property type="protein sequence ID" value="KAK6148238.1"/>
    <property type="molecule type" value="Genomic_DNA"/>
</dbReference>
<evidence type="ECO:0000256" key="1">
    <source>
        <dbReference type="ARBA" id="ARBA00004123"/>
    </source>
</evidence>
<organism evidence="5 6">
    <name type="scientific">Rehmannia glutinosa</name>
    <name type="common">Chinese foxglove</name>
    <dbReference type="NCBI Taxonomy" id="99300"/>
    <lineage>
        <taxon>Eukaryota</taxon>
        <taxon>Viridiplantae</taxon>
        <taxon>Streptophyta</taxon>
        <taxon>Embryophyta</taxon>
        <taxon>Tracheophyta</taxon>
        <taxon>Spermatophyta</taxon>
        <taxon>Magnoliopsida</taxon>
        <taxon>eudicotyledons</taxon>
        <taxon>Gunneridae</taxon>
        <taxon>Pentapetalae</taxon>
        <taxon>asterids</taxon>
        <taxon>lamiids</taxon>
        <taxon>Lamiales</taxon>
        <taxon>Orobanchaceae</taxon>
        <taxon>Rehmannieae</taxon>
        <taxon>Rehmannia</taxon>
    </lineage>
</organism>
<dbReference type="SUPFAM" id="SSF48452">
    <property type="entry name" value="TPR-like"/>
    <property type="match status" value="1"/>
</dbReference>
<feature type="region of interest" description="Disordered" evidence="4">
    <location>
        <begin position="60"/>
        <end position="155"/>
    </location>
</feature>
<reference evidence="5 6" key="1">
    <citation type="journal article" date="2021" name="Comput. Struct. Biotechnol. J.">
        <title>De novo genome assembly of the potent medicinal plant Rehmannia glutinosa using nanopore technology.</title>
        <authorList>
            <person name="Ma L."/>
            <person name="Dong C."/>
            <person name="Song C."/>
            <person name="Wang X."/>
            <person name="Zheng X."/>
            <person name="Niu Y."/>
            <person name="Chen S."/>
            <person name="Feng W."/>
        </authorList>
    </citation>
    <scope>NUCLEOTIDE SEQUENCE [LARGE SCALE GENOMIC DNA]</scope>
    <source>
        <strain evidence="5">DH-2019</strain>
    </source>
</reference>
<comment type="subcellular location">
    <subcellularLocation>
        <location evidence="1">Nucleus</location>
    </subcellularLocation>
</comment>
<evidence type="ECO:0000313" key="6">
    <source>
        <dbReference type="Proteomes" id="UP001318860"/>
    </source>
</evidence>
<accession>A0ABR0WKZ5</accession>
<gene>
    <name evidence="5" type="ORF">DH2020_019150</name>
</gene>
<evidence type="ECO:0008006" key="7">
    <source>
        <dbReference type="Google" id="ProtNLM"/>
    </source>
</evidence>
<evidence type="ECO:0000256" key="3">
    <source>
        <dbReference type="ARBA" id="ARBA00023242"/>
    </source>
</evidence>
<dbReference type="PANTHER" id="PTHR13471">
    <property type="entry name" value="TETRATRICOPEPTIDE-LIKE HELICAL"/>
    <property type="match status" value="1"/>
</dbReference>